<dbReference type="InterPro" id="IPR042174">
    <property type="entry name" value="RecF_2"/>
</dbReference>
<dbReference type="Gene3D" id="3.40.50.300">
    <property type="entry name" value="P-loop containing nucleotide triphosphate hydrolases"/>
    <property type="match status" value="1"/>
</dbReference>
<dbReference type="eggNOG" id="COG1195">
    <property type="taxonomic scope" value="Bacteria"/>
</dbReference>
<dbReference type="HOGENOM" id="CLU_040267_2_0_5"/>
<name>A9CWP5_HOEPD</name>
<reference evidence="12 13" key="2">
    <citation type="submission" date="2012-06" db="EMBL/GenBank/DDBJ databases">
        <authorList>
            <person name="Fiebig A."/>
        </authorList>
    </citation>
    <scope>NUCLEOTIDE SEQUENCE [LARGE SCALE GENOMIC DNA]</scope>
    <source>
        <strain evidence="12 13">DFL-43</strain>
    </source>
</reference>
<evidence type="ECO:0000256" key="6">
    <source>
        <dbReference type="ARBA" id="ARBA00022741"/>
    </source>
</evidence>
<dbReference type="Gene3D" id="1.20.1050.90">
    <property type="entry name" value="RecF/RecN/SMC, N-terminal domain"/>
    <property type="match status" value="1"/>
</dbReference>
<comment type="subcellular location">
    <subcellularLocation>
        <location evidence="1 9 10">Cytoplasm</location>
    </subcellularLocation>
</comment>
<dbReference type="InterPro" id="IPR003395">
    <property type="entry name" value="RecF/RecN/SMC_N"/>
</dbReference>
<gene>
    <name evidence="9" type="primary">recF</name>
    <name evidence="12" type="ORF">HPDFL43_20182</name>
</gene>
<evidence type="ECO:0000256" key="2">
    <source>
        <dbReference type="ARBA" id="ARBA00008016"/>
    </source>
</evidence>
<evidence type="ECO:0000256" key="3">
    <source>
        <dbReference type="ARBA" id="ARBA00020170"/>
    </source>
</evidence>
<dbReference type="PANTHER" id="PTHR32182:SF0">
    <property type="entry name" value="DNA REPLICATION AND REPAIR PROTEIN RECF"/>
    <property type="match status" value="1"/>
</dbReference>
<evidence type="ECO:0000256" key="7">
    <source>
        <dbReference type="ARBA" id="ARBA00022840"/>
    </source>
</evidence>
<comment type="similarity">
    <text evidence="2 9 10">Belongs to the RecF family.</text>
</comment>
<dbReference type="SMART" id="SM00382">
    <property type="entry name" value="AAA"/>
    <property type="match status" value="1"/>
</dbReference>
<keyword evidence="9 10" id="KW-0227">DNA damage</keyword>
<evidence type="ECO:0000256" key="1">
    <source>
        <dbReference type="ARBA" id="ARBA00004496"/>
    </source>
</evidence>
<keyword evidence="8 9" id="KW-0238">DNA-binding</keyword>
<dbReference type="PROSITE" id="PS00617">
    <property type="entry name" value="RECF_1"/>
    <property type="match status" value="1"/>
</dbReference>
<dbReference type="EMBL" id="ABIA03000001">
    <property type="protein sequence ID" value="EDQ35549.1"/>
    <property type="molecule type" value="Genomic_DNA"/>
</dbReference>
<protein>
    <recommendedName>
        <fullName evidence="3 9">DNA replication and repair protein RecF</fullName>
    </recommendedName>
</protein>
<keyword evidence="9 10" id="KW-0742">SOS response</keyword>
<dbReference type="GO" id="GO:0009432">
    <property type="term" value="P:SOS response"/>
    <property type="evidence" value="ECO:0007669"/>
    <property type="project" value="UniProtKB-UniRule"/>
</dbReference>
<keyword evidence="7 9" id="KW-0067">ATP-binding</keyword>
<dbReference type="CDD" id="cd03242">
    <property type="entry name" value="ABC_RecF"/>
    <property type="match status" value="1"/>
</dbReference>
<feature type="binding site" evidence="9">
    <location>
        <begin position="34"/>
        <end position="41"/>
    </location>
    <ligand>
        <name>ATP</name>
        <dbReference type="ChEBI" id="CHEBI:30616"/>
    </ligand>
</feature>
<dbReference type="InterPro" id="IPR027417">
    <property type="entry name" value="P-loop_NTPase"/>
</dbReference>
<evidence type="ECO:0000256" key="5">
    <source>
        <dbReference type="ARBA" id="ARBA00022705"/>
    </source>
</evidence>
<sequence length="382" mass="41007">MAQKVHIERLKLTGFRNYASQSLELDARHVVLVGDNGAGKTNLMEAVSLLSPGRGMRRAPYSDVIKAGSEPASGFSIFASLEGMAGPVDIGTGVDGLEESGARKVRINGSPARSADDMLEHLRLLWLTPSMDGLFTGSAGDRRRFLDRLVLSVDPAHGSRALSYERAMRSRNRLLSEGRADPTWLDGLEAQMSELGVAMAMARSEVVRLLSALIDDSQAESPFPAASVRLEGFLEDEGLETASDMEVAFIDLMKHGRGRDAAAGRTLSGPHRMDLVVHHRAKAMPAALSSTGEQKALLIGIILGHAQLVRSLTGHAPILLLDEVAAHLDEGRRAALFDLIETLDCQAFMTGTDAAMFGSLGPRGQMFEVSEGRATPRREAAS</sequence>
<dbReference type="GO" id="GO:0005737">
    <property type="term" value="C:cytoplasm"/>
    <property type="evidence" value="ECO:0007669"/>
    <property type="project" value="UniProtKB-SubCell"/>
</dbReference>
<dbReference type="GO" id="GO:0006260">
    <property type="term" value="P:DNA replication"/>
    <property type="evidence" value="ECO:0007669"/>
    <property type="project" value="UniProtKB-UniRule"/>
</dbReference>
<evidence type="ECO:0000256" key="4">
    <source>
        <dbReference type="ARBA" id="ARBA00022490"/>
    </source>
</evidence>
<keyword evidence="13" id="KW-1185">Reference proteome</keyword>
<dbReference type="GO" id="GO:0003697">
    <property type="term" value="F:single-stranded DNA binding"/>
    <property type="evidence" value="ECO:0007669"/>
    <property type="project" value="UniProtKB-UniRule"/>
</dbReference>
<dbReference type="Proteomes" id="UP000004291">
    <property type="component" value="Chromosome"/>
</dbReference>
<dbReference type="OrthoDB" id="9803889at2"/>
<evidence type="ECO:0000313" key="12">
    <source>
        <dbReference type="EMBL" id="EDQ35549.1"/>
    </source>
</evidence>
<evidence type="ECO:0000256" key="10">
    <source>
        <dbReference type="RuleBase" id="RU000578"/>
    </source>
</evidence>
<feature type="domain" description="AAA+ ATPase" evidence="11">
    <location>
        <begin position="26"/>
        <end position="373"/>
    </location>
</feature>
<dbReference type="Pfam" id="PF02463">
    <property type="entry name" value="SMC_N"/>
    <property type="match status" value="1"/>
</dbReference>
<comment type="function">
    <text evidence="9 10">The RecF protein is involved in DNA metabolism; it is required for DNA replication and normal SOS inducibility. RecF binds preferentially to single-stranded, linear DNA. It also seems to bind ATP.</text>
</comment>
<dbReference type="GO" id="GO:0006302">
    <property type="term" value="P:double-strand break repair"/>
    <property type="evidence" value="ECO:0007669"/>
    <property type="project" value="TreeGrafter"/>
</dbReference>
<evidence type="ECO:0000313" key="13">
    <source>
        <dbReference type="Proteomes" id="UP000004291"/>
    </source>
</evidence>
<dbReference type="InterPro" id="IPR018078">
    <property type="entry name" value="DNA-binding_RecF_CS"/>
</dbReference>
<keyword evidence="6 9" id="KW-0547">Nucleotide-binding</keyword>
<dbReference type="InterPro" id="IPR001238">
    <property type="entry name" value="DNA-binding_RecF"/>
</dbReference>
<dbReference type="AlphaFoldDB" id="A9CWP5"/>
<keyword evidence="5 9" id="KW-0235">DNA replication</keyword>
<dbReference type="SUPFAM" id="SSF52540">
    <property type="entry name" value="P-loop containing nucleoside triphosphate hydrolases"/>
    <property type="match status" value="1"/>
</dbReference>
<evidence type="ECO:0000256" key="9">
    <source>
        <dbReference type="HAMAP-Rule" id="MF_00365"/>
    </source>
</evidence>
<dbReference type="PROSITE" id="PS00618">
    <property type="entry name" value="RECF_2"/>
    <property type="match status" value="1"/>
</dbReference>
<reference evidence="12 13" key="1">
    <citation type="submission" date="2007-10" db="EMBL/GenBank/DDBJ databases">
        <authorList>
            <person name="Wagner-Dobler I."/>
            <person name="Ferriera S."/>
            <person name="Johnson J."/>
            <person name="Kravitz S."/>
            <person name="Beeson K."/>
            <person name="Sutton G."/>
            <person name="Rogers Y.-H."/>
            <person name="Friedman R."/>
            <person name="Frazier M."/>
            <person name="Venter J.C."/>
        </authorList>
    </citation>
    <scope>NUCLEOTIDE SEQUENCE [LARGE SCALE GENOMIC DNA]</scope>
    <source>
        <strain evidence="12 13">DFL-43</strain>
    </source>
</reference>
<evidence type="ECO:0000259" key="11">
    <source>
        <dbReference type="SMART" id="SM00382"/>
    </source>
</evidence>
<dbReference type="RefSeq" id="WP_007199780.1">
    <property type="nucleotide sequence ID" value="NZ_CM002917.1"/>
</dbReference>
<organism evidence="12 13">
    <name type="scientific">Hoeflea phototrophica (strain DSM 17068 / NCIMB 14078 / DFL-43)</name>
    <dbReference type="NCBI Taxonomy" id="411684"/>
    <lineage>
        <taxon>Bacteria</taxon>
        <taxon>Pseudomonadati</taxon>
        <taxon>Pseudomonadota</taxon>
        <taxon>Alphaproteobacteria</taxon>
        <taxon>Hyphomicrobiales</taxon>
        <taxon>Rhizobiaceae</taxon>
        <taxon>Hoeflea</taxon>
    </lineage>
</organism>
<evidence type="ECO:0000256" key="8">
    <source>
        <dbReference type="ARBA" id="ARBA00023125"/>
    </source>
</evidence>
<accession>A9CWP5</accession>
<dbReference type="InterPro" id="IPR003593">
    <property type="entry name" value="AAA+_ATPase"/>
</dbReference>
<keyword evidence="4 9" id="KW-0963">Cytoplasm</keyword>
<dbReference type="STRING" id="411684.HPDFL43_20182"/>
<proteinExistence type="inferred from homology"/>
<dbReference type="HAMAP" id="MF_00365">
    <property type="entry name" value="RecF"/>
    <property type="match status" value="1"/>
</dbReference>
<keyword evidence="9 10" id="KW-0234">DNA repair</keyword>
<dbReference type="PANTHER" id="PTHR32182">
    <property type="entry name" value="DNA REPLICATION AND REPAIR PROTEIN RECF"/>
    <property type="match status" value="1"/>
</dbReference>
<comment type="caution">
    <text evidence="12">The sequence shown here is derived from an EMBL/GenBank/DDBJ whole genome shotgun (WGS) entry which is preliminary data.</text>
</comment>
<dbReference type="GO" id="GO:0005524">
    <property type="term" value="F:ATP binding"/>
    <property type="evidence" value="ECO:0007669"/>
    <property type="project" value="UniProtKB-UniRule"/>
</dbReference>
<dbReference type="GO" id="GO:0000731">
    <property type="term" value="P:DNA synthesis involved in DNA repair"/>
    <property type="evidence" value="ECO:0007669"/>
    <property type="project" value="TreeGrafter"/>
</dbReference>
<dbReference type="NCBIfam" id="TIGR00611">
    <property type="entry name" value="recf"/>
    <property type="match status" value="1"/>
</dbReference>